<keyword evidence="4" id="KW-1185">Reference proteome</keyword>
<evidence type="ECO:0000256" key="1">
    <source>
        <dbReference type="SAM" id="MobiDB-lite"/>
    </source>
</evidence>
<evidence type="ECO:0000313" key="4">
    <source>
        <dbReference type="Proteomes" id="UP000037136"/>
    </source>
</evidence>
<feature type="compositionally biased region" description="Basic and acidic residues" evidence="1">
    <location>
        <begin position="144"/>
        <end position="161"/>
    </location>
</feature>
<comment type="caution">
    <text evidence="3">The sequence shown here is derived from an EMBL/GenBank/DDBJ whole genome shotgun (WGS) entry which is preliminary data.</text>
</comment>
<feature type="region of interest" description="Disordered" evidence="1">
    <location>
        <begin position="18"/>
        <end position="71"/>
    </location>
</feature>
<proteinExistence type="predicted"/>
<accession>A0A2A9PF41</accession>
<name>A0A2A9PF41_OPHUN</name>
<feature type="signal peptide" evidence="2">
    <location>
        <begin position="1"/>
        <end position="16"/>
    </location>
</feature>
<sequence>MKSWSAIAAFAGLALAAPQRPPSANDQAETLGGQLGEPGQPQALLDGPLGFGNRDSIVSDQNRPAMTDINRPMFKGEGAAFVDSGAILAQKRRRSEVPPVLNRNERRYLEEPEMPGLMDQNKGLDDPDVATSADPPPSPQAESRLLRRDSIRGSMADDKPPTDPPVSGHCRTTEECYEEYDWCMETNTPGPCETQPRG</sequence>
<organism evidence="3 4">
    <name type="scientific">Ophiocordyceps unilateralis</name>
    <name type="common">Zombie-ant fungus</name>
    <name type="synonym">Torrubia unilateralis</name>
    <dbReference type="NCBI Taxonomy" id="268505"/>
    <lineage>
        <taxon>Eukaryota</taxon>
        <taxon>Fungi</taxon>
        <taxon>Dikarya</taxon>
        <taxon>Ascomycota</taxon>
        <taxon>Pezizomycotina</taxon>
        <taxon>Sordariomycetes</taxon>
        <taxon>Hypocreomycetidae</taxon>
        <taxon>Hypocreales</taxon>
        <taxon>Ophiocordycipitaceae</taxon>
        <taxon>Ophiocordyceps</taxon>
    </lineage>
</organism>
<dbReference type="AlphaFoldDB" id="A0A2A9PF41"/>
<dbReference type="Proteomes" id="UP000037136">
    <property type="component" value="Unassembled WGS sequence"/>
</dbReference>
<evidence type="ECO:0000256" key="2">
    <source>
        <dbReference type="SAM" id="SignalP"/>
    </source>
</evidence>
<feature type="chain" id="PRO_5012225266" evidence="2">
    <location>
        <begin position="17"/>
        <end position="198"/>
    </location>
</feature>
<reference evidence="3 4" key="1">
    <citation type="journal article" date="2015" name="BMC Genomics">
        <title>Gene expression during zombie ant biting behavior reflects the complexity underlying fungal parasitic behavioral manipulation.</title>
        <authorList>
            <person name="de Bekker C."/>
            <person name="Ohm R.A."/>
            <person name="Loreto R.G."/>
            <person name="Sebastian A."/>
            <person name="Albert I."/>
            <person name="Merrow M."/>
            <person name="Brachmann A."/>
            <person name="Hughes D.P."/>
        </authorList>
    </citation>
    <scope>NUCLEOTIDE SEQUENCE [LARGE SCALE GENOMIC DNA]</scope>
    <source>
        <strain evidence="3 4">SC16a</strain>
    </source>
</reference>
<protein>
    <submittedName>
        <fullName evidence="3">Uncharacterized protein</fullName>
    </submittedName>
</protein>
<feature type="region of interest" description="Disordered" evidence="1">
    <location>
        <begin position="87"/>
        <end position="171"/>
    </location>
</feature>
<keyword evidence="2" id="KW-0732">Signal</keyword>
<gene>
    <name evidence="3" type="ORF">XA68_12260</name>
</gene>
<evidence type="ECO:0000313" key="3">
    <source>
        <dbReference type="EMBL" id="PFH59500.1"/>
    </source>
</evidence>
<dbReference type="EMBL" id="LAZP02000194">
    <property type="protein sequence ID" value="PFH59500.1"/>
    <property type="molecule type" value="Genomic_DNA"/>
</dbReference>
<reference evidence="3 4" key="2">
    <citation type="journal article" date="2017" name="Sci. Rep.">
        <title>Ant-infecting Ophiocordyceps genomes reveal a high diversity of potential behavioral manipulation genes and a possible major role for enterotoxins.</title>
        <authorList>
            <person name="de Bekker C."/>
            <person name="Ohm R.A."/>
            <person name="Evans H.C."/>
            <person name="Brachmann A."/>
            <person name="Hughes D.P."/>
        </authorList>
    </citation>
    <scope>NUCLEOTIDE SEQUENCE [LARGE SCALE GENOMIC DNA]</scope>
    <source>
        <strain evidence="3 4">SC16a</strain>
    </source>
</reference>